<evidence type="ECO:0000256" key="3">
    <source>
        <dbReference type="ARBA" id="ARBA00022448"/>
    </source>
</evidence>
<evidence type="ECO:0000313" key="10">
    <source>
        <dbReference type="Proteomes" id="UP000054144"/>
    </source>
</evidence>
<feature type="transmembrane region" description="Helical" evidence="8">
    <location>
        <begin position="279"/>
        <end position="301"/>
    </location>
</feature>
<evidence type="ECO:0000256" key="6">
    <source>
        <dbReference type="ARBA" id="ARBA00023136"/>
    </source>
</evidence>
<evidence type="ECO:0000256" key="7">
    <source>
        <dbReference type="PIRNR" id="PIRNR002744"/>
    </source>
</evidence>
<sequence length="507" mass="54821">MVSRSHSPISSEKASIPIDVEKDSVYVNVEESCSIGRVHDLWSKLGRYEVETTGIEPVPEHERVQNRYHQIFTFFWTMNFCLLSVITGMSATLSYGLSLRDSSLVILFFSLLCSVPPAYLATLGPKTGLRQMIQARYSFGFRRLYGSVIPVILNMATVTGFVVIGAVVGGQTLAAVNPGSVSDNVGIIIICIITLLVSFCGYRVLHQYELYAWIPIFICIIVALGTGGKHLHQQAPGTYHDAPTILSFGGLIAGFFIPYSALASDYATYMPPNAPAKHIFAYAFAGFVLPTVPLMVLGAAIGGAVPNVPEWAAAYDTNSAGGVLAAMLSPAKGFGKFMVVILAFSTLGNMAASTYSVSLNFQMLLPALRKVPRALFSIIIIAVVIPVSIKAVTSFFDSLENFIGVIAYWSAAFVAIVITEHIVFRHGDATTYDPAIYKDARALPTGVAALAAGAMSFALIVPCMGQIWYTGPVAKHTGDIGFEVAFVLTVLLYLPFRWVEIRIRGRL</sequence>
<accession>A0A0D7ADK7</accession>
<keyword evidence="6 7" id="KW-0472">Membrane</keyword>
<proteinExistence type="inferred from homology"/>
<protein>
    <submittedName>
        <fullName evidence="9">Purine-cytosine permease FCY22</fullName>
    </submittedName>
</protein>
<dbReference type="InterPro" id="IPR001248">
    <property type="entry name" value="Pur-cyt_permease"/>
</dbReference>
<feature type="transmembrane region" description="Helical" evidence="8">
    <location>
        <begin position="71"/>
        <end position="97"/>
    </location>
</feature>
<dbReference type="GO" id="GO:0005886">
    <property type="term" value="C:plasma membrane"/>
    <property type="evidence" value="ECO:0007669"/>
    <property type="project" value="TreeGrafter"/>
</dbReference>
<feature type="transmembrane region" description="Helical" evidence="8">
    <location>
        <begin position="210"/>
        <end position="228"/>
    </location>
</feature>
<keyword evidence="10" id="KW-1185">Reference proteome</keyword>
<dbReference type="GO" id="GO:0022857">
    <property type="term" value="F:transmembrane transporter activity"/>
    <property type="evidence" value="ECO:0007669"/>
    <property type="project" value="InterPro"/>
</dbReference>
<evidence type="ECO:0000256" key="5">
    <source>
        <dbReference type="ARBA" id="ARBA00022989"/>
    </source>
</evidence>
<evidence type="ECO:0000313" key="9">
    <source>
        <dbReference type="EMBL" id="KIY48780.1"/>
    </source>
</evidence>
<feature type="transmembrane region" description="Helical" evidence="8">
    <location>
        <begin position="480"/>
        <end position="499"/>
    </location>
</feature>
<feature type="transmembrane region" description="Helical" evidence="8">
    <location>
        <begin position="445"/>
        <end position="468"/>
    </location>
</feature>
<comment type="similarity">
    <text evidence="2 7">Belongs to the purine-cytosine permease (2.A.39) family.</text>
</comment>
<keyword evidence="3 7" id="KW-0813">Transport</keyword>
<dbReference type="Gene3D" id="1.10.4160.10">
    <property type="entry name" value="Hydantoin permease"/>
    <property type="match status" value="1"/>
</dbReference>
<organism evidence="9 10">
    <name type="scientific">Fistulina hepatica ATCC 64428</name>
    <dbReference type="NCBI Taxonomy" id="1128425"/>
    <lineage>
        <taxon>Eukaryota</taxon>
        <taxon>Fungi</taxon>
        <taxon>Dikarya</taxon>
        <taxon>Basidiomycota</taxon>
        <taxon>Agaricomycotina</taxon>
        <taxon>Agaricomycetes</taxon>
        <taxon>Agaricomycetidae</taxon>
        <taxon>Agaricales</taxon>
        <taxon>Fistulinaceae</taxon>
        <taxon>Fistulina</taxon>
    </lineage>
</organism>
<evidence type="ECO:0000256" key="1">
    <source>
        <dbReference type="ARBA" id="ARBA00004141"/>
    </source>
</evidence>
<reference evidence="9 10" key="1">
    <citation type="journal article" date="2015" name="Fungal Genet. Biol.">
        <title>Evolution of novel wood decay mechanisms in Agaricales revealed by the genome sequences of Fistulina hepatica and Cylindrobasidium torrendii.</title>
        <authorList>
            <person name="Floudas D."/>
            <person name="Held B.W."/>
            <person name="Riley R."/>
            <person name="Nagy L.G."/>
            <person name="Koehler G."/>
            <person name="Ransdell A.S."/>
            <person name="Younus H."/>
            <person name="Chow J."/>
            <person name="Chiniquy J."/>
            <person name="Lipzen A."/>
            <person name="Tritt A."/>
            <person name="Sun H."/>
            <person name="Haridas S."/>
            <person name="LaButti K."/>
            <person name="Ohm R.A."/>
            <person name="Kues U."/>
            <person name="Blanchette R.A."/>
            <person name="Grigoriev I.V."/>
            <person name="Minto R.E."/>
            <person name="Hibbett D.S."/>
        </authorList>
    </citation>
    <scope>NUCLEOTIDE SEQUENCE [LARGE SCALE GENOMIC DNA]</scope>
    <source>
        <strain evidence="9 10">ATCC 64428</strain>
    </source>
</reference>
<feature type="transmembrane region" description="Helical" evidence="8">
    <location>
        <begin position="103"/>
        <end position="123"/>
    </location>
</feature>
<dbReference type="InterPro" id="IPR026030">
    <property type="entry name" value="Pur-cyt_permease_Fcy2/21/22"/>
</dbReference>
<feature type="transmembrane region" description="Helical" evidence="8">
    <location>
        <begin position="144"/>
        <end position="167"/>
    </location>
</feature>
<dbReference type="EMBL" id="KN881813">
    <property type="protein sequence ID" value="KIY48780.1"/>
    <property type="molecule type" value="Genomic_DNA"/>
</dbReference>
<evidence type="ECO:0000256" key="4">
    <source>
        <dbReference type="ARBA" id="ARBA00022692"/>
    </source>
</evidence>
<dbReference type="PANTHER" id="PTHR31806">
    <property type="entry name" value="PURINE-CYTOSINE PERMEASE FCY2-RELATED"/>
    <property type="match status" value="1"/>
</dbReference>
<feature type="transmembrane region" description="Helical" evidence="8">
    <location>
        <begin position="402"/>
        <end position="424"/>
    </location>
</feature>
<dbReference type="PIRSF" id="PIRSF002744">
    <property type="entry name" value="Pur-cyt_permease"/>
    <property type="match status" value="1"/>
</dbReference>
<dbReference type="OrthoDB" id="2116389at2759"/>
<name>A0A0D7ADK7_9AGAR</name>
<dbReference type="AlphaFoldDB" id="A0A0D7ADK7"/>
<feature type="transmembrane region" description="Helical" evidence="8">
    <location>
        <begin position="248"/>
        <end position="267"/>
    </location>
</feature>
<feature type="transmembrane region" description="Helical" evidence="8">
    <location>
        <begin position="337"/>
        <end position="361"/>
    </location>
</feature>
<dbReference type="PANTHER" id="PTHR31806:SF5">
    <property type="entry name" value="PURINE-CYTOSINE PERMEASE FCY21"/>
    <property type="match status" value="1"/>
</dbReference>
<feature type="transmembrane region" description="Helical" evidence="8">
    <location>
        <begin position="373"/>
        <end position="396"/>
    </location>
</feature>
<feature type="transmembrane region" description="Helical" evidence="8">
    <location>
        <begin position="187"/>
        <end position="205"/>
    </location>
</feature>
<evidence type="ECO:0000256" key="8">
    <source>
        <dbReference type="SAM" id="Phobius"/>
    </source>
</evidence>
<keyword evidence="5 8" id="KW-1133">Transmembrane helix</keyword>
<dbReference type="Pfam" id="PF02133">
    <property type="entry name" value="Transp_cyt_pur"/>
    <property type="match status" value="1"/>
</dbReference>
<evidence type="ECO:0000256" key="2">
    <source>
        <dbReference type="ARBA" id="ARBA00008974"/>
    </source>
</evidence>
<keyword evidence="4 8" id="KW-0812">Transmembrane</keyword>
<dbReference type="Proteomes" id="UP000054144">
    <property type="component" value="Unassembled WGS sequence"/>
</dbReference>
<comment type="subcellular location">
    <subcellularLocation>
        <location evidence="1">Membrane</location>
        <topology evidence="1">Multi-pass membrane protein</topology>
    </subcellularLocation>
</comment>
<gene>
    <name evidence="9" type="ORF">FISHEDRAFT_42661</name>
</gene>